<name>A0A410WZA6_9BACL</name>
<proteinExistence type="predicted"/>
<keyword evidence="1" id="KW-0472">Membrane</keyword>
<reference evidence="2 5" key="2">
    <citation type="submission" date="2022-05" db="EMBL/GenBank/DDBJ databases">
        <title>Genome Sequencing of Bee-Associated Microbes.</title>
        <authorList>
            <person name="Dunlap C."/>
        </authorList>
    </citation>
    <scope>NUCLEOTIDE SEQUENCE [LARGE SCALE GENOMIC DNA]</scope>
    <source>
        <strain evidence="2 5">NRRL B-23120</strain>
    </source>
</reference>
<organism evidence="3 4">
    <name type="scientific">Paenibacillus chitinolyticus</name>
    <dbReference type="NCBI Taxonomy" id="79263"/>
    <lineage>
        <taxon>Bacteria</taxon>
        <taxon>Bacillati</taxon>
        <taxon>Bacillota</taxon>
        <taxon>Bacilli</taxon>
        <taxon>Bacillales</taxon>
        <taxon>Paenibacillaceae</taxon>
        <taxon>Paenibacillus</taxon>
    </lineage>
</organism>
<evidence type="ECO:0000313" key="2">
    <source>
        <dbReference type="EMBL" id="MCY9596900.1"/>
    </source>
</evidence>
<keyword evidence="1" id="KW-1133">Transmembrane helix</keyword>
<feature type="transmembrane region" description="Helical" evidence="1">
    <location>
        <begin position="227"/>
        <end position="247"/>
    </location>
</feature>
<dbReference type="RefSeq" id="WP_042227121.1">
    <property type="nucleotide sequence ID" value="NZ_CP026520.1"/>
</dbReference>
<dbReference type="EMBL" id="JAMDMJ010000015">
    <property type="protein sequence ID" value="MCY9596900.1"/>
    <property type="molecule type" value="Genomic_DNA"/>
</dbReference>
<dbReference type="EMBL" id="CP026520">
    <property type="protein sequence ID" value="QAV19785.1"/>
    <property type="molecule type" value="Genomic_DNA"/>
</dbReference>
<dbReference type="KEGG" id="pchi:PC41400_19840"/>
<evidence type="ECO:0000313" key="3">
    <source>
        <dbReference type="EMBL" id="QAV19785.1"/>
    </source>
</evidence>
<dbReference type="OrthoDB" id="2827528at2"/>
<feature type="transmembrane region" description="Helical" evidence="1">
    <location>
        <begin position="259"/>
        <end position="278"/>
    </location>
</feature>
<dbReference type="Proteomes" id="UP001527202">
    <property type="component" value="Unassembled WGS sequence"/>
</dbReference>
<feature type="transmembrane region" description="Helical" evidence="1">
    <location>
        <begin position="86"/>
        <end position="104"/>
    </location>
</feature>
<feature type="transmembrane region" description="Helical" evidence="1">
    <location>
        <begin position="124"/>
        <end position="146"/>
    </location>
</feature>
<protein>
    <submittedName>
        <fullName evidence="3">Uncharacterized protein</fullName>
    </submittedName>
</protein>
<dbReference type="GeneID" id="95377049"/>
<dbReference type="Proteomes" id="UP000288943">
    <property type="component" value="Chromosome"/>
</dbReference>
<sequence length="295" mass="31515">MKSALYNGHDGSHSMFSGERVLIWTGLAGFVLAAFMAVYMALYGSRVLPEGNVESAFSFNAALGIFILSIAAVLPLASMGSRSRKVYRWMLAFTGGAAYLLESVQHLRGINPRFTQAGTDIDRIAGIVFGLDSMLLIVLVVWLAAAFYRKSVLAERPLVVLGIRYGFLSTMAAVVAGIGMIALQSRYTGASGNLIVLHGLGFHAVQTLPLLGWLLEKSDDAQSRKVRLVHAGSIGWMLAIAGVGFQTASGMSVAELSPWTLTAAAGLLVWLLALGTALRKSVTVTWRVRPGVSKL</sequence>
<feature type="transmembrane region" description="Helical" evidence="1">
    <location>
        <begin position="21"/>
        <end position="43"/>
    </location>
</feature>
<dbReference type="AlphaFoldDB" id="A0A410WZA6"/>
<keyword evidence="1" id="KW-0812">Transmembrane</keyword>
<evidence type="ECO:0000256" key="1">
    <source>
        <dbReference type="SAM" id="Phobius"/>
    </source>
</evidence>
<feature type="transmembrane region" description="Helical" evidence="1">
    <location>
        <begin position="158"/>
        <end position="183"/>
    </location>
</feature>
<evidence type="ECO:0000313" key="5">
    <source>
        <dbReference type="Proteomes" id="UP001527202"/>
    </source>
</evidence>
<evidence type="ECO:0000313" key="4">
    <source>
        <dbReference type="Proteomes" id="UP000288943"/>
    </source>
</evidence>
<keyword evidence="5" id="KW-1185">Reference proteome</keyword>
<reference evidence="3 4" key="1">
    <citation type="submission" date="2018-01" db="EMBL/GenBank/DDBJ databases">
        <title>The whole genome sequencing and assembly of Paenibacillus chitinolyticus KCCM 41400 strain.</title>
        <authorList>
            <person name="Kim J.-Y."/>
            <person name="Park M.-K."/>
            <person name="Lee Y.-J."/>
            <person name="Yi H."/>
            <person name="Bahn Y.-S."/>
            <person name="Kim J.F."/>
            <person name="Lee D.-W."/>
        </authorList>
    </citation>
    <scope>NUCLEOTIDE SEQUENCE [LARGE SCALE GENOMIC DNA]</scope>
    <source>
        <strain evidence="3 4">KCCM 41400</strain>
    </source>
</reference>
<gene>
    <name evidence="2" type="ORF">M5X16_14065</name>
    <name evidence="3" type="ORF">PC41400_19840</name>
</gene>
<feature type="transmembrane region" description="Helical" evidence="1">
    <location>
        <begin position="195"/>
        <end position="215"/>
    </location>
</feature>
<feature type="transmembrane region" description="Helical" evidence="1">
    <location>
        <begin position="55"/>
        <end position="74"/>
    </location>
</feature>
<accession>A0A410WZA6</accession>